<sequence length="96" mass="11163">MKIVLRVLERGLTNGSYNLRTKIVPFSDNLNHHITNSNLTMIVAYKLFTNREKTEEYKTSHLVLVVSVNFEESILNVYVVSHQKKLLPQDCNKLFI</sequence>
<evidence type="ECO:0000313" key="1">
    <source>
        <dbReference type="EMBL" id="RMZ98267.1"/>
    </source>
</evidence>
<dbReference type="EMBL" id="REGN01010881">
    <property type="protein sequence ID" value="RMZ98267.1"/>
    <property type="molecule type" value="Genomic_DNA"/>
</dbReference>
<proteinExistence type="predicted"/>
<gene>
    <name evidence="1" type="ORF">BpHYR1_020029</name>
</gene>
<protein>
    <submittedName>
        <fullName evidence="1">Uncharacterized protein</fullName>
    </submittedName>
</protein>
<name>A0A3M7PHY4_BRAPC</name>
<dbReference type="Proteomes" id="UP000276133">
    <property type="component" value="Unassembled WGS sequence"/>
</dbReference>
<accession>A0A3M7PHY4</accession>
<keyword evidence="2" id="KW-1185">Reference proteome</keyword>
<organism evidence="1 2">
    <name type="scientific">Brachionus plicatilis</name>
    <name type="common">Marine rotifer</name>
    <name type="synonym">Brachionus muelleri</name>
    <dbReference type="NCBI Taxonomy" id="10195"/>
    <lineage>
        <taxon>Eukaryota</taxon>
        <taxon>Metazoa</taxon>
        <taxon>Spiralia</taxon>
        <taxon>Gnathifera</taxon>
        <taxon>Rotifera</taxon>
        <taxon>Eurotatoria</taxon>
        <taxon>Monogononta</taxon>
        <taxon>Pseudotrocha</taxon>
        <taxon>Ploima</taxon>
        <taxon>Brachionidae</taxon>
        <taxon>Brachionus</taxon>
    </lineage>
</organism>
<evidence type="ECO:0000313" key="2">
    <source>
        <dbReference type="Proteomes" id="UP000276133"/>
    </source>
</evidence>
<dbReference type="AlphaFoldDB" id="A0A3M7PHY4"/>
<reference evidence="1 2" key="1">
    <citation type="journal article" date="2018" name="Sci. Rep.">
        <title>Genomic signatures of local adaptation to the degree of environmental predictability in rotifers.</title>
        <authorList>
            <person name="Franch-Gras L."/>
            <person name="Hahn C."/>
            <person name="Garcia-Roger E.M."/>
            <person name="Carmona M.J."/>
            <person name="Serra M."/>
            <person name="Gomez A."/>
        </authorList>
    </citation>
    <scope>NUCLEOTIDE SEQUENCE [LARGE SCALE GENOMIC DNA]</scope>
    <source>
        <strain evidence="1">HYR1</strain>
    </source>
</reference>
<comment type="caution">
    <text evidence="1">The sequence shown here is derived from an EMBL/GenBank/DDBJ whole genome shotgun (WGS) entry which is preliminary data.</text>
</comment>